<dbReference type="InterPro" id="IPR052927">
    <property type="entry name" value="DCC_oxidoreductase"/>
</dbReference>
<dbReference type="PANTHER" id="PTHR33639:SF2">
    <property type="entry name" value="DUF393 DOMAIN-CONTAINING PROTEIN"/>
    <property type="match status" value="1"/>
</dbReference>
<name>A0ABW9J296_9SPHI</name>
<protein>
    <submittedName>
        <fullName evidence="2">Thiol-disulfide oxidoreductase DCC family protein</fullName>
    </submittedName>
</protein>
<dbReference type="InterPro" id="IPR007263">
    <property type="entry name" value="DCC1-like"/>
</dbReference>
<accession>A0ABW9J296</accession>
<keyword evidence="1" id="KW-0812">Transmembrane</keyword>
<proteinExistence type="predicted"/>
<dbReference type="PANTHER" id="PTHR33639">
    <property type="entry name" value="THIOL-DISULFIDE OXIDOREDUCTASE DCC"/>
    <property type="match status" value="1"/>
</dbReference>
<dbReference type="RefSeq" id="WP_138721782.1">
    <property type="nucleotide sequence ID" value="NZ_SSHJ02000001.1"/>
</dbReference>
<organism evidence="2 3">
    <name type="scientific">Pedobacter ureilyticus</name>
    <dbReference type="NCBI Taxonomy" id="1393051"/>
    <lineage>
        <taxon>Bacteria</taxon>
        <taxon>Pseudomonadati</taxon>
        <taxon>Bacteroidota</taxon>
        <taxon>Sphingobacteriia</taxon>
        <taxon>Sphingobacteriales</taxon>
        <taxon>Sphingobacteriaceae</taxon>
        <taxon>Pedobacter</taxon>
    </lineage>
</organism>
<keyword evidence="1" id="KW-1133">Transmembrane helix</keyword>
<sequence>MTENAVIFFDGVCNLCNGAVQFVIRRDKNDHFKFAALQSDFAKSTLSNFSLKVKQGDSFILLENGKIYEQSTAALRVAKKLEGLWPMLYAFIIVPPLIRNAIYKWIASNRYKWFGKQESCWVPTPALKSKFLG</sequence>
<comment type="caution">
    <text evidence="2">The sequence shown here is derived from an EMBL/GenBank/DDBJ whole genome shotgun (WGS) entry which is preliminary data.</text>
</comment>
<evidence type="ECO:0000256" key="1">
    <source>
        <dbReference type="SAM" id="Phobius"/>
    </source>
</evidence>
<reference evidence="2 3" key="1">
    <citation type="submission" date="2024-12" db="EMBL/GenBank/DDBJ databases">
        <authorList>
            <person name="Hu S."/>
        </authorList>
    </citation>
    <scope>NUCLEOTIDE SEQUENCE [LARGE SCALE GENOMIC DNA]</scope>
    <source>
        <strain evidence="2 3">THG-T11</strain>
    </source>
</reference>
<keyword evidence="1" id="KW-0472">Membrane</keyword>
<keyword evidence="3" id="KW-1185">Reference proteome</keyword>
<gene>
    <name evidence="2" type="ORF">E6A44_003620</name>
</gene>
<evidence type="ECO:0000313" key="3">
    <source>
        <dbReference type="Proteomes" id="UP001517247"/>
    </source>
</evidence>
<dbReference type="Proteomes" id="UP001517247">
    <property type="component" value="Unassembled WGS sequence"/>
</dbReference>
<feature type="transmembrane region" description="Helical" evidence="1">
    <location>
        <begin position="84"/>
        <end position="102"/>
    </location>
</feature>
<dbReference type="EMBL" id="SSHJ02000001">
    <property type="protein sequence ID" value="MFN0254643.1"/>
    <property type="molecule type" value="Genomic_DNA"/>
</dbReference>
<evidence type="ECO:0000313" key="2">
    <source>
        <dbReference type="EMBL" id="MFN0254643.1"/>
    </source>
</evidence>
<dbReference type="Pfam" id="PF04134">
    <property type="entry name" value="DCC1-like"/>
    <property type="match status" value="1"/>
</dbReference>